<evidence type="ECO:0000256" key="2">
    <source>
        <dbReference type="ARBA" id="ARBA00022741"/>
    </source>
</evidence>
<evidence type="ECO:0000256" key="3">
    <source>
        <dbReference type="ARBA" id="ARBA00022840"/>
    </source>
</evidence>
<dbReference type="PROSITE" id="PS50011">
    <property type="entry name" value="PROTEIN_KINASE_DOM"/>
    <property type="match status" value="1"/>
</dbReference>
<dbReference type="PROSITE" id="PS00107">
    <property type="entry name" value="PROTEIN_KINASE_ATP"/>
    <property type="match status" value="1"/>
</dbReference>
<feature type="compositionally biased region" description="Polar residues" evidence="5">
    <location>
        <begin position="170"/>
        <end position="183"/>
    </location>
</feature>
<evidence type="ECO:0000256" key="6">
    <source>
        <dbReference type="SAM" id="Phobius"/>
    </source>
</evidence>
<proteinExistence type="predicted"/>
<keyword evidence="6" id="KW-0472">Membrane</keyword>
<feature type="region of interest" description="Disordered" evidence="5">
    <location>
        <begin position="99"/>
        <end position="127"/>
    </location>
</feature>
<name>A0AAD6L675_9ROSI</name>
<dbReference type="PANTHER" id="PTHR47989">
    <property type="entry name" value="OS01G0750732 PROTEIN"/>
    <property type="match status" value="1"/>
</dbReference>
<dbReference type="GO" id="GO:0004713">
    <property type="term" value="F:protein tyrosine kinase activity"/>
    <property type="evidence" value="ECO:0007669"/>
    <property type="project" value="InterPro"/>
</dbReference>
<keyword evidence="6" id="KW-1133">Transmembrane helix</keyword>
<dbReference type="FunFam" id="3.30.200.20:FF:000340">
    <property type="entry name" value="Calmodulin-binding receptor-like cytoplasmic kinase 3"/>
    <property type="match status" value="1"/>
</dbReference>
<keyword evidence="7" id="KW-0732">Signal</keyword>
<accession>A0AAD6L675</accession>
<dbReference type="InterPro" id="IPR000719">
    <property type="entry name" value="Prot_kinase_dom"/>
</dbReference>
<organism evidence="9 10">
    <name type="scientific">Salix udensis</name>
    <dbReference type="NCBI Taxonomy" id="889485"/>
    <lineage>
        <taxon>Eukaryota</taxon>
        <taxon>Viridiplantae</taxon>
        <taxon>Streptophyta</taxon>
        <taxon>Embryophyta</taxon>
        <taxon>Tracheophyta</taxon>
        <taxon>Spermatophyta</taxon>
        <taxon>Magnoliopsida</taxon>
        <taxon>eudicotyledons</taxon>
        <taxon>Gunneridae</taxon>
        <taxon>Pentapetalae</taxon>
        <taxon>rosids</taxon>
        <taxon>fabids</taxon>
        <taxon>Malpighiales</taxon>
        <taxon>Salicaceae</taxon>
        <taxon>Saliceae</taxon>
        <taxon>Salix</taxon>
    </lineage>
</organism>
<evidence type="ECO:0000256" key="5">
    <source>
        <dbReference type="SAM" id="MobiDB-lite"/>
    </source>
</evidence>
<dbReference type="InterPro" id="IPR017441">
    <property type="entry name" value="Protein_kinase_ATP_BS"/>
</dbReference>
<dbReference type="GO" id="GO:0005524">
    <property type="term" value="F:ATP binding"/>
    <property type="evidence" value="ECO:0007669"/>
    <property type="project" value="UniProtKB-UniRule"/>
</dbReference>
<feature type="binding site" evidence="4">
    <location>
        <position position="260"/>
    </location>
    <ligand>
        <name>ATP</name>
        <dbReference type="ChEBI" id="CHEBI:30616"/>
    </ligand>
</feature>
<evidence type="ECO:0000256" key="4">
    <source>
        <dbReference type="PROSITE-ProRule" id="PRU10141"/>
    </source>
</evidence>
<dbReference type="EMBL" id="JAPFFJ010000001">
    <property type="protein sequence ID" value="KAJ6435785.1"/>
    <property type="molecule type" value="Genomic_DNA"/>
</dbReference>
<dbReference type="SMART" id="SM00219">
    <property type="entry name" value="TyrKc"/>
    <property type="match status" value="1"/>
</dbReference>
<dbReference type="InterPro" id="IPR011009">
    <property type="entry name" value="Kinase-like_dom_sf"/>
</dbReference>
<keyword evidence="1" id="KW-0723">Serine/threonine-protein kinase</keyword>
<evidence type="ECO:0000313" key="10">
    <source>
        <dbReference type="Proteomes" id="UP001162972"/>
    </source>
</evidence>
<dbReference type="InterPro" id="IPR001245">
    <property type="entry name" value="Ser-Thr/Tyr_kinase_cat_dom"/>
</dbReference>
<evidence type="ECO:0000256" key="1">
    <source>
        <dbReference type="ARBA" id="ARBA00022527"/>
    </source>
</evidence>
<keyword evidence="6" id="KW-0812">Transmembrane</keyword>
<dbReference type="Pfam" id="PF07714">
    <property type="entry name" value="PK_Tyr_Ser-Thr"/>
    <property type="match status" value="1"/>
</dbReference>
<protein>
    <recommendedName>
        <fullName evidence="8">Protein kinase domain-containing protein</fullName>
    </recommendedName>
</protein>
<dbReference type="Gene3D" id="1.10.510.10">
    <property type="entry name" value="Transferase(Phosphotransferase) domain 1"/>
    <property type="match status" value="1"/>
</dbReference>
<feature type="domain" description="Protein kinase" evidence="8">
    <location>
        <begin position="228"/>
        <end position="348"/>
    </location>
</feature>
<dbReference type="AlphaFoldDB" id="A0AAD6L675"/>
<feature type="chain" id="PRO_5042066143" description="Protein kinase domain-containing protein" evidence="7">
    <location>
        <begin position="20"/>
        <end position="348"/>
    </location>
</feature>
<reference evidence="9 10" key="1">
    <citation type="journal article" date="2023" name="Int. J. Mol. Sci.">
        <title>De Novo Assembly and Annotation of 11 Diverse Shrub Willow (Salix) Genomes Reveals Novel Gene Organization in Sex-Linked Regions.</title>
        <authorList>
            <person name="Hyden B."/>
            <person name="Feng K."/>
            <person name="Yates T.B."/>
            <person name="Jawdy S."/>
            <person name="Cereghino C."/>
            <person name="Smart L.B."/>
            <person name="Muchero W."/>
        </authorList>
    </citation>
    <scope>NUCLEOTIDE SEQUENCE [LARGE SCALE GENOMIC DNA]</scope>
    <source>
        <tissue evidence="9">Shoot tip</tissue>
    </source>
</reference>
<feature type="region of interest" description="Disordered" evidence="5">
    <location>
        <begin position="166"/>
        <end position="206"/>
    </location>
</feature>
<dbReference type="PANTHER" id="PTHR47989:SF71">
    <property type="entry name" value="PROTEIN KINASE DOMAIN-CONTAINING PROTEIN"/>
    <property type="match status" value="1"/>
</dbReference>
<evidence type="ECO:0000313" key="9">
    <source>
        <dbReference type="EMBL" id="KAJ6435785.1"/>
    </source>
</evidence>
<dbReference type="SUPFAM" id="SSF56112">
    <property type="entry name" value="Protein kinase-like (PK-like)"/>
    <property type="match status" value="1"/>
</dbReference>
<feature type="compositionally biased region" description="Basic and acidic residues" evidence="5">
    <location>
        <begin position="99"/>
        <end position="124"/>
    </location>
</feature>
<dbReference type="InterPro" id="IPR020635">
    <property type="entry name" value="Tyr_kinase_cat_dom"/>
</dbReference>
<dbReference type="Proteomes" id="UP001162972">
    <property type="component" value="Chromosome 18"/>
</dbReference>
<keyword evidence="2 4" id="KW-0547">Nucleotide-binding</keyword>
<feature type="transmembrane region" description="Helical" evidence="6">
    <location>
        <begin position="133"/>
        <end position="153"/>
    </location>
</feature>
<feature type="signal peptide" evidence="7">
    <location>
        <begin position="1"/>
        <end position="19"/>
    </location>
</feature>
<gene>
    <name evidence="9" type="ORF">OIU84_000914</name>
</gene>
<sequence>MTMNALILLLLVQFPIILASRFAIHTKVCGSDHIAYSNFHGHELFYINGELKGKESFCKAFPFLDVNACIFENYLGCSSSGLDLDLSPADFPLRRERNLLQQKEREEPSNHDPGRDTPKRKDDPETLSTPYKAGLAVAGVVVLCCGILCPCLYKKRKATTHTVLEKDPNSSEMDSVSSFNATPASEKVLPSPYRVPPSPSRFSPSPRLSRLGSVHLNLSQVVRATHNFSPSLQIGEGGFGIVYKASLDNGQMVAIKRAKKEYFVNLQTEFNSEVELLAKIDHRNLVKLLGYVDKGDERLIITEYMRNGTLREHLDVQQGKILDFNQRLEISIDVAHGLTYLHLYAEPF</sequence>
<keyword evidence="1" id="KW-0418">Kinase</keyword>
<dbReference type="GO" id="GO:0004674">
    <property type="term" value="F:protein serine/threonine kinase activity"/>
    <property type="evidence" value="ECO:0007669"/>
    <property type="project" value="UniProtKB-KW"/>
</dbReference>
<keyword evidence="3 4" id="KW-0067">ATP-binding</keyword>
<keyword evidence="10" id="KW-1185">Reference proteome</keyword>
<evidence type="ECO:0000256" key="7">
    <source>
        <dbReference type="SAM" id="SignalP"/>
    </source>
</evidence>
<evidence type="ECO:0000259" key="8">
    <source>
        <dbReference type="PROSITE" id="PS50011"/>
    </source>
</evidence>
<comment type="caution">
    <text evidence="9">The sequence shown here is derived from an EMBL/GenBank/DDBJ whole genome shotgun (WGS) entry which is preliminary data.</text>
</comment>
<keyword evidence="1" id="KW-0808">Transferase</keyword>